<dbReference type="EMBL" id="UXSR01001158">
    <property type="protein sequence ID" value="VDD77981.1"/>
    <property type="molecule type" value="Genomic_DNA"/>
</dbReference>
<reference evidence="1 2" key="2">
    <citation type="submission" date="2018-10" db="EMBL/GenBank/DDBJ databases">
        <authorList>
            <consortium name="Pathogen Informatics"/>
        </authorList>
    </citation>
    <scope>NUCLEOTIDE SEQUENCE [LARGE SCALE GENOMIC DNA]</scope>
</reference>
<proteinExistence type="predicted"/>
<keyword evidence="2" id="KW-1185">Reference proteome</keyword>
<evidence type="ECO:0000313" key="3">
    <source>
        <dbReference type="WBParaSite" id="MCOS_0000398301-mRNA-1"/>
    </source>
</evidence>
<sequence length="121" mass="13711">MCKNIIDRLLDPPSHSEHKRAYFWIHAAGGMAMDRASEIALNLCNRFYPNQLEMFIYTDTLKTEEEYIRVTADSKVVEKTALTLKPALHIRLAVTASLSSSGPRSVQLSIPSNYFTTIHIK</sequence>
<protein>
    <submittedName>
        <fullName evidence="3">Alba domain-containing protein</fullName>
    </submittedName>
</protein>
<name>A0A0R3UAN5_MESCO</name>
<organism evidence="3">
    <name type="scientific">Mesocestoides corti</name>
    <name type="common">Flatworm</name>
    <dbReference type="NCBI Taxonomy" id="53468"/>
    <lineage>
        <taxon>Eukaryota</taxon>
        <taxon>Metazoa</taxon>
        <taxon>Spiralia</taxon>
        <taxon>Lophotrochozoa</taxon>
        <taxon>Platyhelminthes</taxon>
        <taxon>Cestoda</taxon>
        <taxon>Eucestoda</taxon>
        <taxon>Cyclophyllidea</taxon>
        <taxon>Mesocestoididae</taxon>
        <taxon>Mesocestoides</taxon>
    </lineage>
</organism>
<dbReference type="OrthoDB" id="6238151at2759"/>
<dbReference type="WBParaSite" id="MCOS_0000398301-mRNA-1">
    <property type="protein sequence ID" value="MCOS_0000398301-mRNA-1"/>
    <property type="gene ID" value="MCOS_0000398301"/>
</dbReference>
<reference evidence="3" key="1">
    <citation type="submission" date="2017-02" db="UniProtKB">
        <authorList>
            <consortium name="WormBaseParasite"/>
        </authorList>
    </citation>
    <scope>IDENTIFICATION</scope>
</reference>
<accession>A0A0R3UAN5</accession>
<evidence type="ECO:0000313" key="2">
    <source>
        <dbReference type="Proteomes" id="UP000267029"/>
    </source>
</evidence>
<dbReference type="AlphaFoldDB" id="A0A0R3UAN5"/>
<evidence type="ECO:0000313" key="1">
    <source>
        <dbReference type="EMBL" id="VDD77981.1"/>
    </source>
</evidence>
<dbReference type="Proteomes" id="UP000267029">
    <property type="component" value="Unassembled WGS sequence"/>
</dbReference>
<gene>
    <name evidence="1" type="ORF">MCOS_LOCUS3984</name>
</gene>